<keyword evidence="5 10" id="KW-0813">Transport</keyword>
<evidence type="ECO:0000256" key="7">
    <source>
        <dbReference type="ARBA" id="ARBA00022764"/>
    </source>
</evidence>
<dbReference type="NCBIfam" id="TIGR00547">
    <property type="entry name" value="lolA"/>
    <property type="match status" value="1"/>
</dbReference>
<proteinExistence type="inferred from homology"/>
<feature type="chain" id="PRO_5044901883" description="Outer-membrane lipoprotein carrier protein" evidence="10">
    <location>
        <begin position="20"/>
        <end position="203"/>
    </location>
</feature>
<accession>A0ABX7G7X1</accession>
<evidence type="ECO:0000256" key="6">
    <source>
        <dbReference type="ARBA" id="ARBA00022729"/>
    </source>
</evidence>
<dbReference type="CDD" id="cd16325">
    <property type="entry name" value="LolA"/>
    <property type="match status" value="1"/>
</dbReference>
<dbReference type="Pfam" id="PF03548">
    <property type="entry name" value="LolA"/>
    <property type="match status" value="1"/>
</dbReference>
<comment type="function">
    <text evidence="10">Participates in the translocation of lipoproteins from the inner membrane to the outer membrane. Only forms a complex with a lipoprotein if the residue after the N-terminal Cys is not an aspartate (The Asp acts as a targeting signal to indicate that the lipoprotein should stay in the inner membrane).</text>
</comment>
<keyword evidence="9 10" id="KW-0143">Chaperone</keyword>
<keyword evidence="8 10" id="KW-0653">Protein transport</keyword>
<evidence type="ECO:0000256" key="4">
    <source>
        <dbReference type="ARBA" id="ARBA00014035"/>
    </source>
</evidence>
<evidence type="ECO:0000256" key="9">
    <source>
        <dbReference type="ARBA" id="ARBA00023186"/>
    </source>
</evidence>
<keyword evidence="11" id="KW-0449">Lipoprotein</keyword>
<dbReference type="InterPro" id="IPR018323">
    <property type="entry name" value="OM_lipoprot_carrier_LolA_Pbac"/>
</dbReference>
<dbReference type="Proteomes" id="UP000596252">
    <property type="component" value="Chromosome"/>
</dbReference>
<evidence type="ECO:0000256" key="10">
    <source>
        <dbReference type="HAMAP-Rule" id="MF_00240"/>
    </source>
</evidence>
<dbReference type="InterPro" id="IPR029046">
    <property type="entry name" value="LolA/LolB/LppX"/>
</dbReference>
<comment type="similarity">
    <text evidence="2 10">Belongs to the LolA family.</text>
</comment>
<gene>
    <name evidence="10 11" type="primary">lolA</name>
    <name evidence="11" type="ORF">JQC75_08855</name>
</gene>
<dbReference type="PANTHER" id="PTHR35869:SF1">
    <property type="entry name" value="OUTER-MEMBRANE LIPOPROTEIN CARRIER PROTEIN"/>
    <property type="match status" value="1"/>
</dbReference>
<sequence length="203" mass="22702" precursor="true">MKKSIAVLFSALLPFAVFADDANELVSKLDVMQGIKANFSQKVTDQNGKLIQEGSGVIAMHQPDAFYWHLTAPDESLIVAKDNNVWVYNPFAEEVSILDMEDILKASPMALLVHRDEKRWSEYQIDKKGDCFDITPRQGVESAVNTVSVCFTNNTLSDIRLTDAQGSTSHFALSEQATVTEADERLFQFQIPDGVSIDDQRRQ</sequence>
<evidence type="ECO:0000256" key="3">
    <source>
        <dbReference type="ARBA" id="ARBA00011245"/>
    </source>
</evidence>
<dbReference type="EMBL" id="CP069213">
    <property type="protein sequence ID" value="QRH03464.1"/>
    <property type="molecule type" value="Genomic_DNA"/>
</dbReference>
<keyword evidence="12" id="KW-1185">Reference proteome</keyword>
<dbReference type="HAMAP" id="MF_00240">
    <property type="entry name" value="LolA"/>
    <property type="match status" value="1"/>
</dbReference>
<dbReference type="InterPro" id="IPR004564">
    <property type="entry name" value="OM_lipoprot_carrier_LolA-like"/>
</dbReference>
<protein>
    <recommendedName>
        <fullName evidence="4 10">Outer-membrane lipoprotein carrier protein</fullName>
    </recommendedName>
</protein>
<feature type="signal peptide" evidence="10">
    <location>
        <begin position="1"/>
        <end position="19"/>
    </location>
</feature>
<evidence type="ECO:0000256" key="1">
    <source>
        <dbReference type="ARBA" id="ARBA00004418"/>
    </source>
</evidence>
<dbReference type="SUPFAM" id="SSF89392">
    <property type="entry name" value="Prokaryotic lipoproteins and lipoprotein localization factors"/>
    <property type="match status" value="1"/>
</dbReference>
<keyword evidence="6 10" id="KW-0732">Signal</keyword>
<organism evidence="11 12">
    <name type="scientific">Shewanella litorisediminis</name>
    <dbReference type="NCBI Taxonomy" id="1173586"/>
    <lineage>
        <taxon>Bacteria</taxon>
        <taxon>Pseudomonadati</taxon>
        <taxon>Pseudomonadota</taxon>
        <taxon>Gammaproteobacteria</taxon>
        <taxon>Alteromonadales</taxon>
        <taxon>Shewanellaceae</taxon>
        <taxon>Shewanella</taxon>
    </lineage>
</organism>
<evidence type="ECO:0000256" key="2">
    <source>
        <dbReference type="ARBA" id="ARBA00007615"/>
    </source>
</evidence>
<evidence type="ECO:0000256" key="8">
    <source>
        <dbReference type="ARBA" id="ARBA00022927"/>
    </source>
</evidence>
<dbReference type="Gene3D" id="2.50.20.10">
    <property type="entry name" value="Lipoprotein localisation LolA/LolB/LppX"/>
    <property type="match status" value="1"/>
</dbReference>
<comment type="subunit">
    <text evidence="3 10">Monomer.</text>
</comment>
<dbReference type="PANTHER" id="PTHR35869">
    <property type="entry name" value="OUTER-MEMBRANE LIPOPROTEIN CARRIER PROTEIN"/>
    <property type="match status" value="1"/>
</dbReference>
<comment type="subcellular location">
    <subcellularLocation>
        <location evidence="1 10">Periplasm</location>
    </subcellularLocation>
</comment>
<name>A0ABX7G7X1_9GAMM</name>
<keyword evidence="7 10" id="KW-0574">Periplasm</keyword>
<evidence type="ECO:0000256" key="5">
    <source>
        <dbReference type="ARBA" id="ARBA00022448"/>
    </source>
</evidence>
<reference evidence="11 12" key="1">
    <citation type="journal article" date="2012" name="Antonie Van Leeuwenhoek">
        <title>Shewanella litorisediminis sp. nov., a gammaproteobacterium isolated from a tidal flat sediment.</title>
        <authorList>
            <person name="Lee M.H."/>
            <person name="Yoon J.H."/>
        </authorList>
    </citation>
    <scope>NUCLEOTIDE SEQUENCE [LARGE SCALE GENOMIC DNA]</scope>
    <source>
        <strain evidence="11 12">SMK1-12</strain>
    </source>
</reference>
<dbReference type="RefSeq" id="WP_203327014.1">
    <property type="nucleotide sequence ID" value="NZ_CP069213.1"/>
</dbReference>
<evidence type="ECO:0000313" key="12">
    <source>
        <dbReference type="Proteomes" id="UP000596252"/>
    </source>
</evidence>
<evidence type="ECO:0000313" key="11">
    <source>
        <dbReference type="EMBL" id="QRH03464.1"/>
    </source>
</evidence>